<dbReference type="InterPro" id="IPR011047">
    <property type="entry name" value="Quinoprotein_ADH-like_sf"/>
</dbReference>
<organism evidence="2 3">
    <name type="scientific">candidate division WOR-3 bacterium JGI_Cruoil_03_51_56</name>
    <dbReference type="NCBI Taxonomy" id="1973747"/>
    <lineage>
        <taxon>Bacteria</taxon>
        <taxon>Bacteria division WOR-3</taxon>
    </lineage>
</organism>
<dbReference type="Proteomes" id="UP000215559">
    <property type="component" value="Unassembled WGS sequence"/>
</dbReference>
<evidence type="ECO:0000313" key="3">
    <source>
        <dbReference type="Proteomes" id="UP000215559"/>
    </source>
</evidence>
<name>A0A235BRI6_UNCW3</name>
<evidence type="ECO:0000256" key="1">
    <source>
        <dbReference type="SAM" id="SignalP"/>
    </source>
</evidence>
<evidence type="ECO:0000313" key="2">
    <source>
        <dbReference type="EMBL" id="OYD14826.1"/>
    </source>
</evidence>
<protein>
    <recommendedName>
        <fullName evidence="4">FlgD Ig-like domain-containing protein</fullName>
    </recommendedName>
</protein>
<comment type="caution">
    <text evidence="2">The sequence shown here is derived from an EMBL/GenBank/DDBJ whole genome shotgun (WGS) entry which is preliminary data.</text>
</comment>
<gene>
    <name evidence="2" type="ORF">CH330_07480</name>
</gene>
<dbReference type="SUPFAM" id="SSF50998">
    <property type="entry name" value="Quinoprotein alcohol dehydrogenase-like"/>
    <property type="match status" value="1"/>
</dbReference>
<feature type="signal peptide" evidence="1">
    <location>
        <begin position="1"/>
        <end position="19"/>
    </location>
</feature>
<proteinExistence type="predicted"/>
<accession>A0A235BRI6</accession>
<dbReference type="EMBL" id="NOZP01000135">
    <property type="protein sequence ID" value="OYD14826.1"/>
    <property type="molecule type" value="Genomic_DNA"/>
</dbReference>
<evidence type="ECO:0008006" key="4">
    <source>
        <dbReference type="Google" id="ProtNLM"/>
    </source>
</evidence>
<dbReference type="AlphaFoldDB" id="A0A235BRI6"/>
<feature type="chain" id="PRO_5012443945" description="FlgD Ig-like domain-containing protein" evidence="1">
    <location>
        <begin position="20"/>
        <end position="164"/>
    </location>
</feature>
<keyword evidence="1" id="KW-0732">Signal</keyword>
<reference evidence="2 3" key="1">
    <citation type="submission" date="2017-07" db="EMBL/GenBank/DDBJ databases">
        <title>Recovery of genomes from metagenomes via a dereplication, aggregation, and scoring strategy.</title>
        <authorList>
            <person name="Sieber C.M."/>
            <person name="Probst A.J."/>
            <person name="Sharrar A."/>
            <person name="Thomas B.C."/>
            <person name="Hess M."/>
            <person name="Tringe S.G."/>
            <person name="Banfield J.F."/>
        </authorList>
    </citation>
    <scope>NUCLEOTIDE SEQUENCE [LARGE SCALE GENOMIC DNA]</scope>
    <source>
        <strain evidence="2">JGI_Cruoil_03_51_56</strain>
    </source>
</reference>
<sequence length="164" mass="17796">MKRLLVSAGILLLVGLAAAQYTREWQSGNLGVSAWGASYGYDIDGDGFGNLWTRSSSGQLIIYNSSLSPYWTISFPEYDYPLLATPRDIDGDGLIVPVNLDGDPAGELVASASKLDGSTYSGKIRVYDAATRQDESGYEVRAGVYLYRLERGGQVQTGRLTLVR</sequence>